<feature type="coiled-coil region" evidence="1">
    <location>
        <begin position="104"/>
        <end position="182"/>
    </location>
</feature>
<dbReference type="AlphaFoldDB" id="A0A7G2CV08"/>
<evidence type="ECO:0000313" key="4">
    <source>
        <dbReference type="Proteomes" id="UP000515908"/>
    </source>
</evidence>
<proteinExistence type="predicted"/>
<dbReference type="EMBL" id="LR877169">
    <property type="protein sequence ID" value="CAD2222263.1"/>
    <property type="molecule type" value="Genomic_DNA"/>
</dbReference>
<evidence type="ECO:0000256" key="1">
    <source>
        <dbReference type="SAM" id="Coils"/>
    </source>
</evidence>
<protein>
    <submittedName>
        <fullName evidence="3">Uncharacterized protein</fullName>
    </submittedName>
</protein>
<evidence type="ECO:0000256" key="2">
    <source>
        <dbReference type="SAM" id="MobiDB-lite"/>
    </source>
</evidence>
<organism evidence="3 4">
    <name type="scientific">Angomonas deanei</name>
    <dbReference type="NCBI Taxonomy" id="59799"/>
    <lineage>
        <taxon>Eukaryota</taxon>
        <taxon>Discoba</taxon>
        <taxon>Euglenozoa</taxon>
        <taxon>Kinetoplastea</taxon>
        <taxon>Metakinetoplastina</taxon>
        <taxon>Trypanosomatida</taxon>
        <taxon>Trypanosomatidae</taxon>
        <taxon>Strigomonadinae</taxon>
        <taxon>Angomonas</taxon>
    </lineage>
</organism>
<feature type="coiled-coil region" evidence="1">
    <location>
        <begin position="236"/>
        <end position="270"/>
    </location>
</feature>
<evidence type="ECO:0000313" key="3">
    <source>
        <dbReference type="EMBL" id="CAD2222263.1"/>
    </source>
</evidence>
<keyword evidence="1" id="KW-0175">Coiled coil</keyword>
<feature type="compositionally biased region" description="Polar residues" evidence="2">
    <location>
        <begin position="33"/>
        <end position="51"/>
    </location>
</feature>
<feature type="compositionally biased region" description="Low complexity" evidence="2">
    <location>
        <begin position="11"/>
        <end position="25"/>
    </location>
</feature>
<feature type="region of interest" description="Disordered" evidence="2">
    <location>
        <begin position="1"/>
        <end position="51"/>
    </location>
</feature>
<gene>
    <name evidence="3" type="ORF">ADEAN_000980300</name>
</gene>
<sequence>MVSTPRHGGRTPLTTATPKETTAAVPERRRRSSPSLFRVQTGSYNTPSAIPRLTDQSHALTYVAEDVSHSPPLDIPPLILIQRRGGRNREQDASMHVPLTELEEQAYENQLRHLQSELQEANDAIEALRAQFVTEVERVAEERVQAYRNDERQRRQQFQEALHKLQEENRELTSALTAQSEEQLIGRAFTEKGELPPVVQAEWSRRLREVEDYWKEHVRLVEERWEATQHSQSQGKQELLAQIRELTYAATQLEELNRHLQREKGELELELCHVRVLPAREEEEKVAPPPPPSQLEALQLELETSIREMEKRELQHAQQIGRLKDELHRERARGAQLVELYSGQIQTLHEQLQHATQGRH</sequence>
<keyword evidence="4" id="KW-1185">Reference proteome</keyword>
<feature type="coiled-coil region" evidence="1">
    <location>
        <begin position="295"/>
        <end position="326"/>
    </location>
</feature>
<reference evidence="3 4" key="1">
    <citation type="submission" date="2020-08" db="EMBL/GenBank/DDBJ databases">
        <authorList>
            <person name="Newling K."/>
            <person name="Davey J."/>
            <person name="Forrester S."/>
        </authorList>
    </citation>
    <scope>NUCLEOTIDE SEQUENCE [LARGE SCALE GENOMIC DNA]</scope>
    <source>
        <strain evidence="4">Crithidia deanei Carvalho (ATCC PRA-265)</strain>
    </source>
</reference>
<dbReference type="VEuPathDB" id="TriTrypDB:ADEAN_000980300"/>
<name>A0A7G2CV08_9TRYP</name>
<accession>A0A7G2CV08</accession>
<dbReference type="Proteomes" id="UP000515908">
    <property type="component" value="Chromosome 25"/>
</dbReference>